<dbReference type="RefSeq" id="WP_187502401.1">
    <property type="nucleotide sequence ID" value="NZ_CP162536.1"/>
</dbReference>
<evidence type="ECO:0000256" key="1">
    <source>
        <dbReference type="SAM" id="MobiDB-lite"/>
    </source>
</evidence>
<keyword evidence="3" id="KW-1185">Reference proteome</keyword>
<dbReference type="Proteomes" id="UP000597613">
    <property type="component" value="Unassembled WGS sequence"/>
</dbReference>
<accession>A0ABR7AJI9</accession>
<dbReference type="EMBL" id="JACONT010000003">
    <property type="protein sequence ID" value="MBC3940610.1"/>
    <property type="molecule type" value="Genomic_DNA"/>
</dbReference>
<feature type="region of interest" description="Disordered" evidence="1">
    <location>
        <begin position="67"/>
        <end position="92"/>
    </location>
</feature>
<comment type="caution">
    <text evidence="2">The sequence shown here is derived from an EMBL/GenBank/DDBJ whole genome shotgun (WGS) entry which is preliminary data.</text>
</comment>
<name>A0ABR7AJI9_9SPHN</name>
<gene>
    <name evidence="2" type="ORF">H8S47_02785</name>
</gene>
<proteinExistence type="predicted"/>
<feature type="compositionally biased region" description="Basic residues" evidence="1">
    <location>
        <begin position="76"/>
        <end position="88"/>
    </location>
</feature>
<evidence type="ECO:0000313" key="3">
    <source>
        <dbReference type="Proteomes" id="UP000597613"/>
    </source>
</evidence>
<organism evidence="2 3">
    <name type="scientific">Sphingomonas albertensis</name>
    <dbReference type="NCBI Taxonomy" id="2762591"/>
    <lineage>
        <taxon>Bacteria</taxon>
        <taxon>Pseudomonadati</taxon>
        <taxon>Pseudomonadota</taxon>
        <taxon>Alphaproteobacteria</taxon>
        <taxon>Sphingomonadales</taxon>
        <taxon>Sphingomonadaceae</taxon>
        <taxon>Sphingomonas</taxon>
    </lineage>
</organism>
<evidence type="ECO:0000313" key="2">
    <source>
        <dbReference type="EMBL" id="MBC3940610.1"/>
    </source>
</evidence>
<reference evidence="2 3" key="1">
    <citation type="submission" date="2020-08" db="EMBL/GenBank/DDBJ databases">
        <title>Putative novel bacterial strains isolated from necrotic wheat leaf tissues caused by Xanthomonas translucens.</title>
        <authorList>
            <person name="Tambong J.T."/>
        </authorList>
    </citation>
    <scope>NUCLEOTIDE SEQUENCE [LARGE SCALE GENOMIC DNA]</scope>
    <source>
        <strain evidence="3">DOAB 1063</strain>
    </source>
</reference>
<protein>
    <submittedName>
        <fullName evidence="2">Uncharacterized protein</fullName>
    </submittedName>
</protein>
<sequence>MDDELKNLDLSEIDPLKWAEFRRRVFVLEQYLALPNPTSADRIRHGAKLNLGAQQFQNLVRTWETDHDPRKLSPGVRKRAVRHSRSRRGGVDPAAREIARGVIAELGSSASLRELVELVRLRCTALRITPPSRGTIWLLSVEARGSPSEQHGNAILVARAFLKLPVETAMGTVFPELTVAVNVSTRRILAIETADPEATPDLRDLATAIRGRDPVILADLGIRTRLSRYVLGRTPMATISEKDGRRTLAQVLGRKIGLLEVAYRNLNGNPAKSMHSFRDRALNFDDARTAVAFAMERHNAAVAAAAEADLFSRVPSVPEA</sequence>